<dbReference type="OrthoDB" id="9808310at2"/>
<dbReference type="eggNOG" id="COG2128">
    <property type="taxonomic scope" value="Bacteria"/>
</dbReference>
<keyword evidence="2" id="KW-0560">Oxidoreductase</keyword>
<name>I0K5S8_9BACT</name>
<keyword evidence="2" id="KW-0575">Peroxidase</keyword>
<dbReference type="EMBL" id="HE796683">
    <property type="protein sequence ID" value="CCG99481.1"/>
    <property type="molecule type" value="Genomic_DNA"/>
</dbReference>
<sequence length="187" mass="19987">MPHIQLSNDAPGIRSLAMYRPDTGQPLYELAQALLRAGSPDSTLMDADRELIAAFVSSRNCTDFCMNSHAAAARFLYGDQASIVDQVLRSPDTAAISPKLRALLAVADHVQADARTVSTELVEAARTLGATDGDIHDTVLIAASFCMYNRYVDGLATLTPTDPAAYAAMGERMGTLGYVLPTPVKLQ</sequence>
<dbReference type="KEGG" id="fae:FAES_1471"/>
<evidence type="ECO:0000313" key="3">
    <source>
        <dbReference type="Proteomes" id="UP000011058"/>
    </source>
</evidence>
<dbReference type="Pfam" id="PF02627">
    <property type="entry name" value="CMD"/>
    <property type="match status" value="1"/>
</dbReference>
<evidence type="ECO:0000259" key="1">
    <source>
        <dbReference type="Pfam" id="PF02627"/>
    </source>
</evidence>
<reference evidence="2 3" key="1">
    <citation type="journal article" date="2012" name="J. Bacteriol.">
        <title>Genome Sequence of Fibrella aestuarina BUZ 2T, a Filamentous Marine Bacterium.</title>
        <authorList>
            <person name="Filippini M."/>
            <person name="Qi W."/>
            <person name="Blom J."/>
            <person name="Goesmann A."/>
            <person name="Smits T.H."/>
            <person name="Bagheri H.C."/>
        </authorList>
    </citation>
    <scope>NUCLEOTIDE SEQUENCE [LARGE SCALE GENOMIC DNA]</scope>
    <source>
        <strain evidence="3">BUZ 2T</strain>
    </source>
</reference>
<dbReference type="GO" id="GO:0051920">
    <property type="term" value="F:peroxiredoxin activity"/>
    <property type="evidence" value="ECO:0007669"/>
    <property type="project" value="InterPro"/>
</dbReference>
<dbReference type="STRING" id="1166018.FAES_1471"/>
<dbReference type="RefSeq" id="WP_015330580.1">
    <property type="nucleotide sequence ID" value="NC_020054.1"/>
</dbReference>
<dbReference type="AlphaFoldDB" id="I0K5S8"/>
<dbReference type="SUPFAM" id="SSF69118">
    <property type="entry name" value="AhpD-like"/>
    <property type="match status" value="1"/>
</dbReference>
<dbReference type="HOGENOM" id="CLU_082760_1_0_10"/>
<proteinExistence type="predicted"/>
<dbReference type="PANTHER" id="PTHR35446">
    <property type="entry name" value="SI:CH211-175M2.5"/>
    <property type="match status" value="1"/>
</dbReference>
<dbReference type="InterPro" id="IPR003779">
    <property type="entry name" value="CMD-like"/>
</dbReference>
<accession>I0K5S8</accession>
<protein>
    <submittedName>
        <fullName evidence="2">Peroxidase family protein</fullName>
    </submittedName>
</protein>
<dbReference type="Gene3D" id="1.20.1290.10">
    <property type="entry name" value="AhpD-like"/>
    <property type="match status" value="1"/>
</dbReference>
<feature type="domain" description="Carboxymuconolactone decarboxylase-like" evidence="1">
    <location>
        <begin position="23"/>
        <end position="108"/>
    </location>
</feature>
<gene>
    <name evidence="2" type="ORF">FAES_1471</name>
</gene>
<dbReference type="Proteomes" id="UP000011058">
    <property type="component" value="Chromosome"/>
</dbReference>
<dbReference type="PATRIC" id="fig|1166018.3.peg.3206"/>
<dbReference type="PANTHER" id="PTHR35446:SF2">
    <property type="entry name" value="CARBOXYMUCONOLACTONE DECARBOXYLASE-LIKE DOMAIN-CONTAINING PROTEIN"/>
    <property type="match status" value="1"/>
</dbReference>
<evidence type="ECO:0000313" key="2">
    <source>
        <dbReference type="EMBL" id="CCG99481.1"/>
    </source>
</evidence>
<organism evidence="2 3">
    <name type="scientific">Fibrella aestuarina BUZ 2</name>
    <dbReference type="NCBI Taxonomy" id="1166018"/>
    <lineage>
        <taxon>Bacteria</taxon>
        <taxon>Pseudomonadati</taxon>
        <taxon>Bacteroidota</taxon>
        <taxon>Cytophagia</taxon>
        <taxon>Cytophagales</taxon>
        <taxon>Spirosomataceae</taxon>
        <taxon>Fibrella</taxon>
    </lineage>
</organism>
<dbReference type="InterPro" id="IPR029032">
    <property type="entry name" value="AhpD-like"/>
</dbReference>
<keyword evidence="3" id="KW-1185">Reference proteome</keyword>